<gene>
    <name evidence="5" type="ORF">IPV69_11615</name>
</gene>
<evidence type="ECO:0000256" key="2">
    <source>
        <dbReference type="SAM" id="Phobius"/>
    </source>
</evidence>
<proteinExistence type="predicted"/>
<evidence type="ECO:0000313" key="6">
    <source>
        <dbReference type="Proteomes" id="UP000593765"/>
    </source>
</evidence>
<keyword evidence="6" id="KW-1185">Reference proteome</keyword>
<dbReference type="RefSeq" id="WP_206295277.1">
    <property type="nucleotide sequence ID" value="NZ_CP063458.1"/>
</dbReference>
<dbReference type="KEGG" id="hbs:IPV69_11615"/>
<dbReference type="Proteomes" id="UP000593765">
    <property type="component" value="Chromosome"/>
</dbReference>
<reference evidence="5 6" key="1">
    <citation type="submission" date="2020-10" db="EMBL/GenBank/DDBJ databases">
        <title>Wide distribution of Phycisphaera-like planctomycetes from WD2101 soil group in peatlands and genome analysis of the first cultivated representative.</title>
        <authorList>
            <person name="Dedysh S.N."/>
            <person name="Beletsky A.V."/>
            <person name="Ivanova A."/>
            <person name="Kulichevskaya I.S."/>
            <person name="Suzina N.E."/>
            <person name="Philippov D.A."/>
            <person name="Rakitin A.L."/>
            <person name="Mardanov A.V."/>
            <person name="Ravin N.V."/>
        </authorList>
    </citation>
    <scope>NUCLEOTIDE SEQUENCE [LARGE SCALE GENOMIC DNA]</scope>
    <source>
        <strain evidence="5 6">M1803</strain>
    </source>
</reference>
<feature type="transmembrane region" description="Helical" evidence="2">
    <location>
        <begin position="2131"/>
        <end position="2153"/>
    </location>
</feature>
<dbReference type="NCBIfam" id="TIGR02601">
    <property type="entry name" value="autotrns_rpt"/>
    <property type="match status" value="4"/>
</dbReference>
<dbReference type="Pfam" id="PF07589">
    <property type="entry name" value="PEP-CTERM"/>
    <property type="match status" value="1"/>
</dbReference>
<name>A0A7M2X2P1_9BACT</name>
<dbReference type="Pfam" id="PF12951">
    <property type="entry name" value="PATR"/>
    <property type="match status" value="5"/>
</dbReference>
<evidence type="ECO:0000256" key="1">
    <source>
        <dbReference type="ARBA" id="ARBA00022729"/>
    </source>
</evidence>
<accession>A0A7M2X2P1</accession>
<keyword evidence="1 3" id="KW-0732">Signal</keyword>
<sequence>MVKFNSIRSRRVVFLAAAAVVCGLGKTPDVVAQTTYTNANNTALWSDGGNWSSGEPTSLLEAVFPAVIPAAGSPLSLSAGELANSLTFNNTYTLNAGDLTLTTGSITVAPTFTATLNSTLLGTAGLTVNPTANLGTGVLTLGGTNTFTGAVAVQAGTLRFANITAINAASATNDITLGTTTTTATLDYTGASATIARVVNLGSLAGSPTGNVINVATAGQTLTLSGRILGGPATTNTALTITGPGTVFFSNNAVTLGTQNDFTGNIVVDGGSVQVVGLNGVNNVAGGTLASEGTQFGTGDKTITLTNGGRFINNTTTFNPIADVGFSKGIIIGAGGGTIEANAQISLDDANQFGGTAAGGQLTKTGAGRLLLGQASTSYDGAQTFVNAGVLELRDANSLGDNLPSLTTKSVINLAAGTTLDLRNNAATAFNYPVVAAGNATFNVDRTTANSGLTHTLGPVSIAGGTITVTGGNTFALATGVVTLNGNPTFDATSANLTVASLDAGAASPARTITKSGAAFMAVTGAGTNFTGTTVVNVTGGGMSAGTPTSFGPAANVSVSGTGSQYLQLGAASGYNYTFAADTILAGNNAFLASLNTTGAGTNLNLFPNTIAQTEAGGNAALAARVGFANDASRIFAIAANVGDASLTVGTGTPWAGVGNDRLARSLPTPVIIANSDFALQAGGGGTFTFGNAGTPSITLGGGATAVTATVRGGVVVLGRSAPSYPNTVTFAVANGATLQPTAANAFGTNTTAGGAGNNASVSVLNGGAFNPNVVALNANITIQVGGILNIDDAANLSGTGSITQFPGSITRITANGSTALGGTLSSGTVPGSIVRFSTANVVGLGTGGVTGTNPASNYVINGASTTINSVTNLGPLAAAALTLNSAGNVVVAGTIDPIPTGTFSNDGSSRVVTSNSSTVNSVITIGANGGTIAASTGTTLTFRTNPTASSTVGVSIAGGSNTLNFGVPAGSGLIDGQAKSGTVDFGGGTGVSIVAGSVNVYSGILQNLGGGMTYNIGGGTGVTRVYNGAQLISATGTLSNTTLQVDAGGFGRFRAGGTDNVVATQQIAGLQGTGSVTIGNSAGTNRDVILTIGANNANTTFSGVISDQDGTRNGGITKTGTGTLSLAGANTYTLATAVNLGTLALTGGSLGGTAVTVGTGATPTASAGNATLLIAGNRSIGTATAGSLNIIGGNTGGTPLGQGTLSLVDGTVNTLTLTDRTPTNANTFTFGSNTAGNNAVLNLEIGATADRIQLGAGDTATIGTGGTNIINLVGIGGLTGTTPLVLIDAPGGLAAGSFSNFTLGTVTGNFAGYSGFTLGSSATQLFLNVPALVGTGNAFWTGDVDGNWSTVGNTNFATDITGATDLGALPGPGSNVTFTANTAGNLATTLGADTAINSLTFTGTGTPAAAGVTISGNTLTLNATNANGNTAGTGIVVAAGSGAHTISSNVVVGASQSWTNSSSNLFTVSGNVDLGSNVLTVAGTGSNALSGVVSGAGGLLKTGTGVTTLSAANTYAGATTINQGTLAFTTNQSLAGGFGFGSAANTTTVGTLDLSAANATFGSFVAQNNSTTANVVTIGAGRTLTINGNVSVGSATDGATTVVNMTGLTGTLTVNNVGGTFRVGVGPTAANLSSTSNLNLSGLGTFNADLGAVGSLTVGASSDNDATDSATFSLAATANTITAGTINIGNSGAGAAMLMRLGGGTNFINANTIALGIGGRDSGQILFQGAGGSVVVRAANGAGRAILNLGTTGGGTTSYGHTNSFSTTGHNADLLLGAVTLGGQPTRAGAATNNLSFDQGTLDASSLTLSAGKTAGAGSVTSTVDIGGGTVNISNGVLQMGNNAATTGTVGASIANLNITGGNVTIGATSGVAIRTATATTAGYTATATINVTGGSTTLAGDIVRGGGSVNATTTLTLNGGLLNLGGNAIGDATNPINNLNFQSGTLANVASINGSGGLTKTTTGTLTITGTSAYAGPTAVSAGTLLVNGSITGVGAVTVATGSTLGGTGSIAGPITVSSGAVLSAGNGIAPADDLVSSGGFTLGDGSTIQLTLGGGGAHSTLARTGGTTIFDTDQAFAFIDAGAQAGTYDNIITGLAADPITTAWTITTPSFVGTFSYDGGGGPGNIDLVLTAVPEPATAALLAIGGIGLLSRRRRR</sequence>
<evidence type="ECO:0000313" key="5">
    <source>
        <dbReference type="EMBL" id="QOV91955.1"/>
    </source>
</evidence>
<evidence type="ECO:0000256" key="3">
    <source>
        <dbReference type="SAM" id="SignalP"/>
    </source>
</evidence>
<evidence type="ECO:0000259" key="4">
    <source>
        <dbReference type="Pfam" id="PF07589"/>
    </source>
</evidence>
<keyword evidence="2" id="KW-0472">Membrane</keyword>
<keyword evidence="2" id="KW-1133">Transmembrane helix</keyword>
<dbReference type="InterPro" id="IPR013424">
    <property type="entry name" value="Ice-binding_C"/>
</dbReference>
<feature type="chain" id="PRO_5034004126" evidence="3">
    <location>
        <begin position="33"/>
        <end position="2159"/>
    </location>
</feature>
<feature type="signal peptide" evidence="3">
    <location>
        <begin position="1"/>
        <end position="32"/>
    </location>
</feature>
<dbReference type="EMBL" id="CP063458">
    <property type="protein sequence ID" value="QOV91955.1"/>
    <property type="molecule type" value="Genomic_DNA"/>
</dbReference>
<keyword evidence="2" id="KW-0812">Transmembrane</keyword>
<protein>
    <submittedName>
        <fullName evidence="5">Autotransporter-associated beta strand repeat-containing protein</fullName>
    </submittedName>
</protein>
<feature type="domain" description="Ice-binding protein C-terminal" evidence="4">
    <location>
        <begin position="2135"/>
        <end position="2158"/>
    </location>
</feature>
<dbReference type="NCBIfam" id="TIGR02595">
    <property type="entry name" value="PEP_CTERM"/>
    <property type="match status" value="1"/>
</dbReference>
<organism evidence="5 6">
    <name type="scientific">Humisphaera borealis</name>
    <dbReference type="NCBI Taxonomy" id="2807512"/>
    <lineage>
        <taxon>Bacteria</taxon>
        <taxon>Pseudomonadati</taxon>
        <taxon>Planctomycetota</taxon>
        <taxon>Phycisphaerae</taxon>
        <taxon>Tepidisphaerales</taxon>
        <taxon>Tepidisphaeraceae</taxon>
        <taxon>Humisphaera</taxon>
    </lineage>
</organism>
<dbReference type="InterPro" id="IPR013425">
    <property type="entry name" value="Autotrns_rpt"/>
</dbReference>